<proteinExistence type="predicted"/>
<accession>A0ABP6Z7B8</accession>
<protein>
    <submittedName>
        <fullName evidence="2">Uncharacterized protein</fullName>
    </submittedName>
</protein>
<sequence>MLPHGTRAATLSAQWENEDEDTRRRRLRGLDEALRAAGIGCRDKETKQPTTEADLISDEQAFPELLRARAD</sequence>
<dbReference type="Proteomes" id="UP001500707">
    <property type="component" value="Unassembled WGS sequence"/>
</dbReference>
<keyword evidence="3" id="KW-1185">Reference proteome</keyword>
<evidence type="ECO:0000256" key="1">
    <source>
        <dbReference type="SAM" id="MobiDB-lite"/>
    </source>
</evidence>
<organism evidence="2 3">
    <name type="scientific">Streptomyces osmaniensis</name>
    <dbReference type="NCBI Taxonomy" id="593134"/>
    <lineage>
        <taxon>Bacteria</taxon>
        <taxon>Bacillati</taxon>
        <taxon>Actinomycetota</taxon>
        <taxon>Actinomycetes</taxon>
        <taxon>Kitasatosporales</taxon>
        <taxon>Streptomycetaceae</taxon>
        <taxon>Streptomyces</taxon>
    </lineage>
</organism>
<evidence type="ECO:0000313" key="2">
    <source>
        <dbReference type="EMBL" id="GAA3596513.1"/>
    </source>
</evidence>
<name>A0ABP6Z7B8_9ACTN</name>
<dbReference type="EMBL" id="BAABCE010000042">
    <property type="protein sequence ID" value="GAA3596513.1"/>
    <property type="molecule type" value="Genomic_DNA"/>
</dbReference>
<evidence type="ECO:0000313" key="3">
    <source>
        <dbReference type="Proteomes" id="UP001500707"/>
    </source>
</evidence>
<reference evidence="3" key="1">
    <citation type="journal article" date="2019" name="Int. J. Syst. Evol. Microbiol.">
        <title>The Global Catalogue of Microorganisms (GCM) 10K type strain sequencing project: providing services to taxonomists for standard genome sequencing and annotation.</title>
        <authorList>
            <consortium name="The Broad Institute Genomics Platform"/>
            <consortium name="The Broad Institute Genome Sequencing Center for Infectious Disease"/>
            <person name="Wu L."/>
            <person name="Ma J."/>
        </authorList>
    </citation>
    <scope>NUCLEOTIDE SEQUENCE [LARGE SCALE GENOMIC DNA]</scope>
    <source>
        <strain evidence="3">JCM 17656</strain>
    </source>
</reference>
<gene>
    <name evidence="2" type="ORF">GCM10022295_91760</name>
</gene>
<comment type="caution">
    <text evidence="2">The sequence shown here is derived from an EMBL/GenBank/DDBJ whole genome shotgun (WGS) entry which is preliminary data.</text>
</comment>
<feature type="region of interest" description="Disordered" evidence="1">
    <location>
        <begin position="1"/>
        <end position="23"/>
    </location>
</feature>